<protein>
    <submittedName>
        <fullName evidence="2">Uncharacterized protein</fullName>
    </submittedName>
</protein>
<dbReference type="Proteomes" id="UP001648503">
    <property type="component" value="Unassembled WGS sequence"/>
</dbReference>
<keyword evidence="3" id="KW-1185">Reference proteome</keyword>
<organism evidence="2 3">
    <name type="scientific">Batrachochytrium salamandrivorans</name>
    <dbReference type="NCBI Taxonomy" id="1357716"/>
    <lineage>
        <taxon>Eukaryota</taxon>
        <taxon>Fungi</taxon>
        <taxon>Fungi incertae sedis</taxon>
        <taxon>Chytridiomycota</taxon>
        <taxon>Chytridiomycota incertae sedis</taxon>
        <taxon>Chytridiomycetes</taxon>
        <taxon>Rhizophydiales</taxon>
        <taxon>Rhizophydiales incertae sedis</taxon>
        <taxon>Batrachochytrium</taxon>
    </lineage>
</organism>
<reference evidence="2 3" key="1">
    <citation type="submission" date="2021-02" db="EMBL/GenBank/DDBJ databases">
        <title>Variation within the Batrachochytrium salamandrivorans European outbreak.</title>
        <authorList>
            <person name="Kelly M."/>
            <person name="Pasmans F."/>
            <person name="Shea T.P."/>
            <person name="Munoz J.F."/>
            <person name="Carranza S."/>
            <person name="Cuomo C.A."/>
            <person name="Martel A."/>
        </authorList>
    </citation>
    <scope>NUCLEOTIDE SEQUENCE [LARGE SCALE GENOMIC DNA]</scope>
    <source>
        <strain evidence="2 3">AMFP18/2</strain>
    </source>
</reference>
<feature type="region of interest" description="Disordered" evidence="1">
    <location>
        <begin position="52"/>
        <end position="94"/>
    </location>
</feature>
<comment type="caution">
    <text evidence="2">The sequence shown here is derived from an EMBL/GenBank/DDBJ whole genome shotgun (WGS) entry which is preliminary data.</text>
</comment>
<proteinExistence type="predicted"/>
<name>A0ABQ8F4U7_9FUNG</name>
<accession>A0ABQ8F4U7</accession>
<evidence type="ECO:0000313" key="3">
    <source>
        <dbReference type="Proteomes" id="UP001648503"/>
    </source>
</evidence>
<sequence length="183" mass="19721">MNIYLNTPVVVSFRRALSSSWSKRTWSTQRCMAPTMSTSNSHRSFYISKSSSTAGINTHPEPTPPPAPAPTAKDNLVSPVHDFHNLGQTPTTSLPGTTDSYLLAKFGAAVDRATVVAAQLAHEKQRHGSDAARETAHRCLASLSSTDPAPPPPPPTKWGTTFDDFHNAVIQTAAFRTAHFRGA</sequence>
<gene>
    <name evidence="2" type="ORF">BASA50_008199</name>
</gene>
<evidence type="ECO:0000256" key="1">
    <source>
        <dbReference type="SAM" id="MobiDB-lite"/>
    </source>
</evidence>
<dbReference type="EMBL" id="JAFCIX010000388">
    <property type="protein sequence ID" value="KAH6592208.1"/>
    <property type="molecule type" value="Genomic_DNA"/>
</dbReference>
<evidence type="ECO:0000313" key="2">
    <source>
        <dbReference type="EMBL" id="KAH6592208.1"/>
    </source>
</evidence>